<dbReference type="InterPro" id="IPR047650">
    <property type="entry name" value="Transpos_IS110"/>
</dbReference>
<evidence type="ECO:0000259" key="1">
    <source>
        <dbReference type="Pfam" id="PF01548"/>
    </source>
</evidence>
<dbReference type="Pfam" id="PF01548">
    <property type="entry name" value="DEDD_Tnp_IS110"/>
    <property type="match status" value="1"/>
</dbReference>
<dbReference type="GO" id="GO:0003677">
    <property type="term" value="F:DNA binding"/>
    <property type="evidence" value="ECO:0007669"/>
    <property type="project" value="InterPro"/>
</dbReference>
<organism evidence="3 4">
    <name type="scientific">Mycobacterium talmoniae</name>
    <dbReference type="NCBI Taxonomy" id="1858794"/>
    <lineage>
        <taxon>Bacteria</taxon>
        <taxon>Bacillati</taxon>
        <taxon>Actinomycetota</taxon>
        <taxon>Actinomycetes</taxon>
        <taxon>Mycobacteriales</taxon>
        <taxon>Mycobacteriaceae</taxon>
        <taxon>Mycobacterium</taxon>
    </lineage>
</organism>
<evidence type="ECO:0000259" key="2">
    <source>
        <dbReference type="Pfam" id="PF02371"/>
    </source>
</evidence>
<dbReference type="Pfam" id="PF02371">
    <property type="entry name" value="Transposase_20"/>
    <property type="match status" value="1"/>
</dbReference>
<protein>
    <submittedName>
        <fullName evidence="3">Uncharacterized protein</fullName>
    </submittedName>
</protein>
<accession>A0A2S8BC45</accession>
<dbReference type="InterPro" id="IPR003346">
    <property type="entry name" value="Transposase_20"/>
</dbReference>
<proteinExistence type="predicted"/>
<dbReference type="PANTHER" id="PTHR33055:SF3">
    <property type="entry name" value="PUTATIVE TRANSPOSASE FOR IS117-RELATED"/>
    <property type="match status" value="1"/>
</dbReference>
<evidence type="ECO:0000313" key="3">
    <source>
        <dbReference type="EMBL" id="PQM44230.1"/>
    </source>
</evidence>
<dbReference type="PANTHER" id="PTHR33055">
    <property type="entry name" value="TRANSPOSASE FOR INSERTION SEQUENCE ELEMENT IS1111A"/>
    <property type="match status" value="1"/>
</dbReference>
<dbReference type="GO" id="GO:0006313">
    <property type="term" value="P:DNA transposition"/>
    <property type="evidence" value="ECO:0007669"/>
    <property type="project" value="InterPro"/>
</dbReference>
<dbReference type="Proteomes" id="UP000238296">
    <property type="component" value="Unassembled WGS sequence"/>
</dbReference>
<dbReference type="GO" id="GO:0004803">
    <property type="term" value="F:transposase activity"/>
    <property type="evidence" value="ECO:0007669"/>
    <property type="project" value="InterPro"/>
</dbReference>
<gene>
    <name evidence="3" type="ORF">C1Y40_05611</name>
</gene>
<comment type="caution">
    <text evidence="3">The sequence shown here is derived from an EMBL/GenBank/DDBJ whole genome shotgun (WGS) entry which is preliminary data.</text>
</comment>
<feature type="domain" description="Transposase IS116/IS110/IS902 C-terminal" evidence="2">
    <location>
        <begin position="313"/>
        <end position="395"/>
    </location>
</feature>
<dbReference type="EMBL" id="PPEA01000894">
    <property type="protein sequence ID" value="PQM44230.1"/>
    <property type="molecule type" value="Genomic_DNA"/>
</dbReference>
<dbReference type="AlphaFoldDB" id="A0A2S8BC45"/>
<name>A0A2S8BC45_9MYCO</name>
<dbReference type="NCBIfam" id="NF033542">
    <property type="entry name" value="transpos_IS110"/>
    <property type="match status" value="1"/>
</dbReference>
<feature type="domain" description="Transposase IS110-like N-terminal" evidence="1">
    <location>
        <begin position="33"/>
        <end position="191"/>
    </location>
</feature>
<sequence length="446" mass="49648">MVEDSGLSRGDKRRNAKLAALRELVPVDNAVFAIDLADHKQVAVLVDHDSRVLKRQRVKARAWQLGPVLDWAREQARKRGFADATIACEPTGHRWRVLDQLAAERDMTLVCVQPLLVGQARQTEDYTRDKTDDKDAVLIARLVTELHCYVPERPDEAWAELRHLGAYRDQLITTATTCRQQLRDLLECAWPAVLTAAAEPFDSITWCATLAAVLDCYDGHLERPAHRSYKRFEAAIRRELPRWGAKQGPCQRIAYAVYAALTDSAGVIAQRRGALRRARWVLADWHATKTRLAQVQDRMLAIIDELGLTQIAGTIPGVSVLGVASILAETGDPTRFTNPRALAKHAGLCPREDTSGTMTGRSRISRRGRPRLRLAAWRAVWGALSHNPVMAARYQHLTTREHNRLTPGQARAAIAAALLRQIHVITVQRTPWNAAIASAAKHPTAA</sequence>
<dbReference type="InterPro" id="IPR002525">
    <property type="entry name" value="Transp_IS110-like_N"/>
</dbReference>
<reference evidence="3 4" key="1">
    <citation type="journal article" date="2017" name="Int. J. Syst. Evol. Microbiol.">
        <title>Mycobacterium talmoniae sp. nov., a slowly growing mycobacterium isolated from human respiratory samples.</title>
        <authorList>
            <person name="Davidson R.M."/>
            <person name="DeGroote M.A."/>
            <person name="Marola J.L."/>
            <person name="Buss S."/>
            <person name="Jones V."/>
            <person name="McNeil M.R."/>
            <person name="Freifeld A.G."/>
            <person name="Elaine Epperson L."/>
            <person name="Hasan N.A."/>
            <person name="Jackson M."/>
            <person name="Iwen P.C."/>
            <person name="Salfinger M."/>
            <person name="Strong M."/>
        </authorList>
    </citation>
    <scope>NUCLEOTIDE SEQUENCE [LARGE SCALE GENOMIC DNA]</scope>
    <source>
        <strain evidence="3 4">ATCC BAA-2683</strain>
    </source>
</reference>
<evidence type="ECO:0000313" key="4">
    <source>
        <dbReference type="Proteomes" id="UP000238296"/>
    </source>
</evidence>